<reference evidence="1" key="1">
    <citation type="journal article" date="2021" name="PeerJ">
        <title>Extensive microbial diversity within the chicken gut microbiome revealed by metagenomics and culture.</title>
        <authorList>
            <person name="Gilroy R."/>
            <person name="Ravi A."/>
            <person name="Getino M."/>
            <person name="Pursley I."/>
            <person name="Horton D.L."/>
            <person name="Alikhan N.F."/>
            <person name="Baker D."/>
            <person name="Gharbi K."/>
            <person name="Hall N."/>
            <person name="Watson M."/>
            <person name="Adriaenssens E.M."/>
            <person name="Foster-Nyarko E."/>
            <person name="Jarju S."/>
            <person name="Secka A."/>
            <person name="Antonio M."/>
            <person name="Oren A."/>
            <person name="Chaudhuri R.R."/>
            <person name="La Ragione R."/>
            <person name="Hildebrand F."/>
            <person name="Pallen M.J."/>
        </authorList>
    </citation>
    <scope>NUCLEOTIDE SEQUENCE</scope>
    <source>
        <strain evidence="1">ChiBcec16_6824</strain>
    </source>
</reference>
<dbReference type="EMBL" id="DXDX01000173">
    <property type="protein sequence ID" value="HIY22120.1"/>
    <property type="molecule type" value="Genomic_DNA"/>
</dbReference>
<organism evidence="1 2">
    <name type="scientific">Candidatus Flavonifractor merdigallinarum</name>
    <dbReference type="NCBI Taxonomy" id="2838589"/>
    <lineage>
        <taxon>Bacteria</taxon>
        <taxon>Bacillati</taxon>
        <taxon>Bacillota</taxon>
        <taxon>Clostridia</taxon>
        <taxon>Eubacteriales</taxon>
        <taxon>Oscillospiraceae</taxon>
        <taxon>Flavonifractor</taxon>
    </lineage>
</organism>
<evidence type="ECO:0000313" key="1">
    <source>
        <dbReference type="EMBL" id="HIY22120.1"/>
    </source>
</evidence>
<gene>
    <name evidence="1" type="ORF">H9841_09525</name>
</gene>
<proteinExistence type="predicted"/>
<reference evidence="1" key="2">
    <citation type="submission" date="2021-04" db="EMBL/GenBank/DDBJ databases">
        <authorList>
            <person name="Gilroy R."/>
        </authorList>
    </citation>
    <scope>NUCLEOTIDE SEQUENCE</scope>
    <source>
        <strain evidence="1">ChiBcec16_6824</strain>
    </source>
</reference>
<sequence>MPDYKEMYLTLFRASEEAVNTLIAAQRACEEMYISQPEPEIVVLPFGEREEGGSGSCTLLEQ</sequence>
<comment type="caution">
    <text evidence="1">The sequence shown here is derived from an EMBL/GenBank/DDBJ whole genome shotgun (WGS) entry which is preliminary data.</text>
</comment>
<protein>
    <submittedName>
        <fullName evidence="1">Uncharacterized protein</fullName>
    </submittedName>
</protein>
<evidence type="ECO:0000313" key="2">
    <source>
        <dbReference type="Proteomes" id="UP000823868"/>
    </source>
</evidence>
<dbReference type="AlphaFoldDB" id="A0A9D1Y9S9"/>
<name>A0A9D1Y9S9_9FIRM</name>
<dbReference type="Proteomes" id="UP000823868">
    <property type="component" value="Unassembled WGS sequence"/>
</dbReference>
<accession>A0A9D1Y9S9</accession>